<evidence type="ECO:0000313" key="1">
    <source>
        <dbReference type="EMBL" id="KAL0306704.1"/>
    </source>
</evidence>
<reference evidence="1" key="1">
    <citation type="submission" date="2020-06" db="EMBL/GenBank/DDBJ databases">
        <authorList>
            <person name="Li T."/>
            <person name="Hu X."/>
            <person name="Zhang T."/>
            <person name="Song X."/>
            <person name="Zhang H."/>
            <person name="Dai N."/>
            <person name="Sheng W."/>
            <person name="Hou X."/>
            <person name="Wei L."/>
        </authorList>
    </citation>
    <scope>NUCLEOTIDE SEQUENCE</scope>
    <source>
        <strain evidence="1">G02</strain>
        <tissue evidence="1">Leaf</tissue>
    </source>
</reference>
<gene>
    <name evidence="1" type="ORF">Sradi_6087700</name>
</gene>
<name>A0AAW2KIN5_SESRA</name>
<dbReference type="PANTHER" id="PTHR31479">
    <property type="entry name" value="ALPHA/BETA-HYDROLASES SUPERFAMILY PROTEIN"/>
    <property type="match status" value="1"/>
</dbReference>
<protein>
    <submittedName>
        <fullName evidence="1">Uncharacterized protein</fullName>
    </submittedName>
</protein>
<dbReference type="AlphaFoldDB" id="A0AAW2KIN5"/>
<comment type="caution">
    <text evidence="1">The sequence shown here is derived from an EMBL/GenBank/DDBJ whole genome shotgun (WGS) entry which is preliminary data.</text>
</comment>
<reference evidence="1" key="2">
    <citation type="journal article" date="2024" name="Plant">
        <title>Genomic evolution and insights into agronomic trait innovations of Sesamum species.</title>
        <authorList>
            <person name="Miao H."/>
            <person name="Wang L."/>
            <person name="Qu L."/>
            <person name="Liu H."/>
            <person name="Sun Y."/>
            <person name="Le M."/>
            <person name="Wang Q."/>
            <person name="Wei S."/>
            <person name="Zheng Y."/>
            <person name="Lin W."/>
            <person name="Duan Y."/>
            <person name="Cao H."/>
            <person name="Xiong S."/>
            <person name="Wang X."/>
            <person name="Wei L."/>
            <person name="Li C."/>
            <person name="Ma Q."/>
            <person name="Ju M."/>
            <person name="Zhao R."/>
            <person name="Li G."/>
            <person name="Mu C."/>
            <person name="Tian Q."/>
            <person name="Mei H."/>
            <person name="Zhang T."/>
            <person name="Gao T."/>
            <person name="Zhang H."/>
        </authorList>
    </citation>
    <scope>NUCLEOTIDE SEQUENCE</scope>
    <source>
        <strain evidence="1">G02</strain>
    </source>
</reference>
<dbReference type="EMBL" id="JACGWJ010000028">
    <property type="protein sequence ID" value="KAL0306704.1"/>
    <property type="molecule type" value="Genomic_DNA"/>
</dbReference>
<accession>A0AAW2KIN5</accession>
<sequence>MLPASTTEPEANINDRAKSTTLGSKQWVPHLYVNNSDYICCYYTDPVGAENSDADKENAKPATNTPCAAKLFVFSKGKQKFLEAHGLEQWWSDELELQMALNNSKLISRQLKSLYSLPPQEQSPAKCR</sequence>
<dbReference type="PANTHER" id="PTHR31479:SF3">
    <property type="entry name" value="ALPHA_BETA-HYDROLASES SUPERFAMILY PROTEIN"/>
    <property type="match status" value="1"/>
</dbReference>
<proteinExistence type="predicted"/>
<organism evidence="1">
    <name type="scientific">Sesamum radiatum</name>
    <name type="common">Black benniseed</name>
    <dbReference type="NCBI Taxonomy" id="300843"/>
    <lineage>
        <taxon>Eukaryota</taxon>
        <taxon>Viridiplantae</taxon>
        <taxon>Streptophyta</taxon>
        <taxon>Embryophyta</taxon>
        <taxon>Tracheophyta</taxon>
        <taxon>Spermatophyta</taxon>
        <taxon>Magnoliopsida</taxon>
        <taxon>eudicotyledons</taxon>
        <taxon>Gunneridae</taxon>
        <taxon>Pentapetalae</taxon>
        <taxon>asterids</taxon>
        <taxon>lamiids</taxon>
        <taxon>Lamiales</taxon>
        <taxon>Pedaliaceae</taxon>
        <taxon>Sesamum</taxon>
    </lineage>
</organism>